<evidence type="ECO:0000256" key="1">
    <source>
        <dbReference type="PROSITE-ProRule" id="PRU00042"/>
    </source>
</evidence>
<organism evidence="3">
    <name type="scientific">Graphocephala atropunctata</name>
    <dbReference type="NCBI Taxonomy" id="36148"/>
    <lineage>
        <taxon>Eukaryota</taxon>
        <taxon>Metazoa</taxon>
        <taxon>Ecdysozoa</taxon>
        <taxon>Arthropoda</taxon>
        <taxon>Hexapoda</taxon>
        <taxon>Insecta</taxon>
        <taxon>Pterygota</taxon>
        <taxon>Neoptera</taxon>
        <taxon>Paraneoptera</taxon>
        <taxon>Hemiptera</taxon>
        <taxon>Auchenorrhyncha</taxon>
        <taxon>Membracoidea</taxon>
        <taxon>Cicadellidae</taxon>
        <taxon>Cicadellinae</taxon>
        <taxon>Cicadellini</taxon>
        <taxon>Graphocephala</taxon>
    </lineage>
</organism>
<proteinExistence type="predicted"/>
<dbReference type="Gene3D" id="3.30.160.60">
    <property type="entry name" value="Classic Zinc Finger"/>
    <property type="match status" value="1"/>
</dbReference>
<name>A0A1B6MP77_9HEMI</name>
<sequence length="137" mass="16075">QEAVSAHRDSQDPIISAIFKEGFEVDDYKGTGVSIFPVKESPFSVDQRRTFFIEKSRSLGGFKNLPFETAEKRGEPQYVCECGRRYANKGTLLRHKRYECHRERQFQCHVCLKKFFRKAHLIDHVTFVHFGGNRTWM</sequence>
<dbReference type="PROSITE" id="PS00028">
    <property type="entry name" value="ZINC_FINGER_C2H2_1"/>
    <property type="match status" value="1"/>
</dbReference>
<keyword evidence="1" id="KW-0863">Zinc-finger</keyword>
<keyword evidence="1" id="KW-0479">Metal-binding</keyword>
<dbReference type="GO" id="GO:0008270">
    <property type="term" value="F:zinc ion binding"/>
    <property type="evidence" value="ECO:0007669"/>
    <property type="project" value="UniProtKB-KW"/>
</dbReference>
<dbReference type="SUPFAM" id="SSF57667">
    <property type="entry name" value="beta-beta-alpha zinc fingers"/>
    <property type="match status" value="1"/>
</dbReference>
<evidence type="ECO:0000259" key="2">
    <source>
        <dbReference type="PROSITE" id="PS50157"/>
    </source>
</evidence>
<dbReference type="SMART" id="SM00355">
    <property type="entry name" value="ZnF_C2H2"/>
    <property type="match status" value="2"/>
</dbReference>
<feature type="domain" description="C2H2-type" evidence="2">
    <location>
        <begin position="106"/>
        <end position="134"/>
    </location>
</feature>
<dbReference type="PROSITE" id="PS50157">
    <property type="entry name" value="ZINC_FINGER_C2H2_2"/>
    <property type="match status" value="1"/>
</dbReference>
<feature type="non-terminal residue" evidence="3">
    <location>
        <position position="1"/>
    </location>
</feature>
<dbReference type="AlphaFoldDB" id="A0A1B6MP77"/>
<evidence type="ECO:0000313" key="3">
    <source>
        <dbReference type="EMBL" id="JAT37702.1"/>
    </source>
</evidence>
<gene>
    <name evidence="3" type="ORF">g.4032</name>
</gene>
<dbReference type="InterPro" id="IPR013087">
    <property type="entry name" value="Znf_C2H2_type"/>
</dbReference>
<accession>A0A1B6MP77</accession>
<protein>
    <recommendedName>
        <fullName evidence="2">C2H2-type domain-containing protein</fullName>
    </recommendedName>
</protein>
<dbReference type="InterPro" id="IPR036236">
    <property type="entry name" value="Znf_C2H2_sf"/>
</dbReference>
<keyword evidence="1" id="KW-0862">Zinc</keyword>
<reference evidence="3" key="1">
    <citation type="submission" date="2015-11" db="EMBL/GenBank/DDBJ databases">
        <title>De novo transcriptome assembly of four potential Pierce s Disease insect vectors from Arizona vineyards.</title>
        <authorList>
            <person name="Tassone E.E."/>
        </authorList>
    </citation>
    <scope>NUCLEOTIDE SEQUENCE</scope>
</reference>
<dbReference type="EMBL" id="GEBQ01002275">
    <property type="protein sequence ID" value="JAT37702.1"/>
    <property type="molecule type" value="Transcribed_RNA"/>
</dbReference>